<dbReference type="SUPFAM" id="SSF49785">
    <property type="entry name" value="Galactose-binding domain-like"/>
    <property type="match status" value="1"/>
</dbReference>
<dbReference type="InterPro" id="IPR054593">
    <property type="entry name" value="Beta-mannosidase-like_N2"/>
</dbReference>
<organism evidence="9 10">
    <name type="scientific">Microbacterium soli</name>
    <dbReference type="NCBI Taxonomy" id="446075"/>
    <lineage>
        <taxon>Bacteria</taxon>
        <taxon>Bacillati</taxon>
        <taxon>Actinomycetota</taxon>
        <taxon>Actinomycetes</taxon>
        <taxon>Micrococcales</taxon>
        <taxon>Microbacteriaceae</taxon>
        <taxon>Microbacterium</taxon>
    </lineage>
</organism>
<dbReference type="InterPro" id="IPR036156">
    <property type="entry name" value="Beta-gal/glucu_dom_sf"/>
</dbReference>
<evidence type="ECO:0000259" key="8">
    <source>
        <dbReference type="Pfam" id="PF22666"/>
    </source>
</evidence>
<dbReference type="SUPFAM" id="SSF49303">
    <property type="entry name" value="beta-Galactosidase/glucuronidase domain"/>
    <property type="match status" value="1"/>
</dbReference>
<keyword evidence="10" id="KW-1185">Reference proteome</keyword>
<comment type="catalytic activity">
    <reaction evidence="1">
        <text>Hydrolysis of terminal, non-reducing beta-D-mannose residues in beta-D-mannosides.</text>
        <dbReference type="EC" id="3.2.1.25"/>
    </reaction>
</comment>
<sequence length="847" mass="93683">MTSDDTQHGEEDQRPVPVSRVILSDGWTLVPLAGDVPDPVLAFGPIPAAVPGSVHTDLMGAGLIPDPYLDRNELTQGWIGLSDWSYRVIIPWTPDGSDFQELVFEGLDTVSEIRLNGETLATTRNMHRTYRVDITGRLHHGDNELTVRFSSAIRAADAASLQLGYRPHANHHPYNALRKMACSFGWDWGIDTATAGIWRPVRLETWSIGRLRETRISADVVDGVPTADVELLLDAAGGRSLEIELRLGDALEQITLPAGATSIRAVIRIPDAALWYPIGHGDPVLHDLEITVRAGGVVIDGAHRRIGFRSVSVVTETDAAGTGFRLEVNGESVLVRGANWIPDDSFPHRVDRARYARRMDQAQFAGVNLLRVWGGGIFESDDFYAECDERGILVWQDFLFACAAYAEEEPLWSEVEAEARDNVVRLGAHPSLVVLNGNNENAWGRQDWGWEKRLDGRTWGAGYYYDLLPRTVAELAPQVCYTPASPFSPDPGAPQNDEAQGTVHIWDLWNEKDWPHYRDHRPRFVAEFGWQGPPTWATLTESLHDAPLTPESPGMLVHQKAIKGNDKLTDGLIAHFPLPNRMEDWHWAMSLNQAIAVRTAIEWFRSLTPHCTGAIVWQLNDSWPVTSWSAIDGYGREKPLLHALRAAHQDRLLTVQPDGDDVLSVAMVNDTGAPWTGRLRVERHRYDGHLLARTVLDVEVAARSSEHVRLGSELTTPFSAAGELLTVTYAGRRAHWFFAEYRDSDLVDPELRTVAHPTQDGWVIDVTARRLAREVTLLVDRIDPDARTDAALLTLLPGETARFTVFGAQGADPAAFSGSDVLRTANDLVIGGTGGSPKRGRGESSGR</sequence>
<dbReference type="Pfam" id="PF22666">
    <property type="entry name" value="Glyco_hydro_2_N2"/>
    <property type="match status" value="1"/>
</dbReference>
<comment type="caution">
    <text evidence="9">The sequence shown here is derived from an EMBL/GenBank/DDBJ whole genome shotgun (WGS) entry which is preliminary data.</text>
</comment>
<dbReference type="EMBL" id="BAABCP010000001">
    <property type="protein sequence ID" value="GAA3936557.1"/>
    <property type="molecule type" value="Genomic_DNA"/>
</dbReference>
<dbReference type="GO" id="GO:0016787">
    <property type="term" value="F:hydrolase activity"/>
    <property type="evidence" value="ECO:0007669"/>
    <property type="project" value="UniProtKB-KW"/>
</dbReference>
<evidence type="ECO:0000256" key="1">
    <source>
        <dbReference type="ARBA" id="ARBA00000829"/>
    </source>
</evidence>
<evidence type="ECO:0000256" key="6">
    <source>
        <dbReference type="SAM" id="MobiDB-lite"/>
    </source>
</evidence>
<keyword evidence="5" id="KW-0326">Glycosidase</keyword>
<dbReference type="InterPro" id="IPR013783">
    <property type="entry name" value="Ig-like_fold"/>
</dbReference>
<dbReference type="InterPro" id="IPR050887">
    <property type="entry name" value="Beta-mannosidase_GH2"/>
</dbReference>
<evidence type="ECO:0000256" key="5">
    <source>
        <dbReference type="ARBA" id="ARBA00023295"/>
    </source>
</evidence>
<accession>A0ABP7N467</accession>
<dbReference type="Gene3D" id="3.20.20.80">
    <property type="entry name" value="Glycosidases"/>
    <property type="match status" value="1"/>
</dbReference>
<feature type="domain" description="Glycoside hydrolase family 2 immunoglobulin-like beta-sandwich" evidence="7">
    <location>
        <begin position="214"/>
        <end position="309"/>
    </location>
</feature>
<dbReference type="Pfam" id="PF00703">
    <property type="entry name" value="Glyco_hydro_2"/>
    <property type="match status" value="1"/>
</dbReference>
<comment type="similarity">
    <text evidence="2">Belongs to the glycosyl hydrolase 2 family.</text>
</comment>
<evidence type="ECO:0000256" key="3">
    <source>
        <dbReference type="ARBA" id="ARBA00012754"/>
    </source>
</evidence>
<reference evidence="10" key="1">
    <citation type="journal article" date="2019" name="Int. J. Syst. Evol. Microbiol.">
        <title>The Global Catalogue of Microorganisms (GCM) 10K type strain sequencing project: providing services to taxonomists for standard genome sequencing and annotation.</title>
        <authorList>
            <consortium name="The Broad Institute Genomics Platform"/>
            <consortium name="The Broad Institute Genome Sequencing Center for Infectious Disease"/>
            <person name="Wu L."/>
            <person name="Ma J."/>
        </authorList>
    </citation>
    <scope>NUCLEOTIDE SEQUENCE [LARGE SCALE GENOMIC DNA]</scope>
    <source>
        <strain evidence="10">JCM 17024</strain>
    </source>
</reference>
<keyword evidence="4 9" id="KW-0378">Hydrolase</keyword>
<evidence type="ECO:0000256" key="2">
    <source>
        <dbReference type="ARBA" id="ARBA00007401"/>
    </source>
</evidence>
<name>A0ABP7N467_9MICO</name>
<evidence type="ECO:0000313" key="9">
    <source>
        <dbReference type="EMBL" id="GAA3936557.1"/>
    </source>
</evidence>
<dbReference type="InterPro" id="IPR008979">
    <property type="entry name" value="Galactose-bd-like_sf"/>
</dbReference>
<feature type="domain" description="Beta-mannosidase-like galactose-binding" evidence="8">
    <location>
        <begin position="46"/>
        <end position="199"/>
    </location>
</feature>
<gene>
    <name evidence="9" type="ORF">GCM10022383_13560</name>
</gene>
<evidence type="ECO:0000256" key="4">
    <source>
        <dbReference type="ARBA" id="ARBA00022801"/>
    </source>
</evidence>
<dbReference type="SUPFAM" id="SSF51445">
    <property type="entry name" value="(Trans)glycosidases"/>
    <property type="match status" value="1"/>
</dbReference>
<evidence type="ECO:0000259" key="7">
    <source>
        <dbReference type="Pfam" id="PF00703"/>
    </source>
</evidence>
<dbReference type="InterPro" id="IPR017853">
    <property type="entry name" value="GH"/>
</dbReference>
<protein>
    <recommendedName>
        <fullName evidence="3">beta-mannosidase</fullName>
        <ecNumber evidence="3">3.2.1.25</ecNumber>
    </recommendedName>
</protein>
<proteinExistence type="inferred from homology"/>
<dbReference type="Gene3D" id="2.60.120.260">
    <property type="entry name" value="Galactose-binding domain-like"/>
    <property type="match status" value="1"/>
</dbReference>
<dbReference type="Gene3D" id="2.60.40.10">
    <property type="entry name" value="Immunoglobulins"/>
    <property type="match status" value="1"/>
</dbReference>
<dbReference type="PANTHER" id="PTHR43730:SF1">
    <property type="entry name" value="BETA-MANNOSIDASE"/>
    <property type="match status" value="1"/>
</dbReference>
<dbReference type="Proteomes" id="UP001501591">
    <property type="component" value="Unassembled WGS sequence"/>
</dbReference>
<feature type="region of interest" description="Disordered" evidence="6">
    <location>
        <begin position="828"/>
        <end position="847"/>
    </location>
</feature>
<dbReference type="RefSeq" id="WP_344818772.1">
    <property type="nucleotide sequence ID" value="NZ_BAABCP010000001.1"/>
</dbReference>
<evidence type="ECO:0000313" key="10">
    <source>
        <dbReference type="Proteomes" id="UP001501591"/>
    </source>
</evidence>
<dbReference type="EC" id="3.2.1.25" evidence="3"/>
<dbReference type="InterPro" id="IPR006102">
    <property type="entry name" value="Ig-like_GH2"/>
</dbReference>
<dbReference type="PANTHER" id="PTHR43730">
    <property type="entry name" value="BETA-MANNOSIDASE"/>
    <property type="match status" value="1"/>
</dbReference>